<evidence type="ECO:0000256" key="1">
    <source>
        <dbReference type="SAM" id="MobiDB-lite"/>
    </source>
</evidence>
<sequence>MDSASHTKVHGNAPQSPDINPIANLWEHLERKIRSSQICNKQDLKYALEEEWRHIPASHQRLNSSTITSSKSSTSASTETAAPTLAVPMLATAATEWRSIFAYFLDVAVVNAWFLNRKMKPQNSSELLLNFCRLLAFTILKRHGSGQIKSCNNKNCKEIGVRKKKYNTKGLRIWTEDIEEAVKERKQAYLKLMDSPNDQDRKRFSQTVRCMPDPNVDSITEEEMDEALVHCKNKKTPGVDRINTELIKYAPNIVKTRILELLNVLDDRFCTRRMEYSTNDQMIISDNENELKKAIFRLNKVASDFNMKISAEKTKTSHL</sequence>
<dbReference type="InterPro" id="IPR036397">
    <property type="entry name" value="RNaseH_sf"/>
</dbReference>
<dbReference type="Proteomes" id="UP001148838">
    <property type="component" value="Unassembled WGS sequence"/>
</dbReference>
<reference evidence="2 3" key="1">
    <citation type="journal article" date="2022" name="Allergy">
        <title>Genome assembly and annotation of Periplaneta americana reveal a comprehensive cockroach allergen profile.</title>
        <authorList>
            <person name="Wang L."/>
            <person name="Xiong Q."/>
            <person name="Saelim N."/>
            <person name="Wang L."/>
            <person name="Nong W."/>
            <person name="Wan A.T."/>
            <person name="Shi M."/>
            <person name="Liu X."/>
            <person name="Cao Q."/>
            <person name="Hui J.H.L."/>
            <person name="Sookrung N."/>
            <person name="Leung T.F."/>
            <person name="Tungtrongchitr A."/>
            <person name="Tsui S.K.W."/>
        </authorList>
    </citation>
    <scope>NUCLEOTIDE SEQUENCE [LARGE SCALE GENOMIC DNA]</scope>
    <source>
        <strain evidence="2">PWHHKU_190912</strain>
    </source>
</reference>
<proteinExistence type="predicted"/>
<gene>
    <name evidence="2" type="ORF">ANN_10996</name>
</gene>
<evidence type="ECO:0000313" key="2">
    <source>
        <dbReference type="EMBL" id="KAJ4441146.1"/>
    </source>
</evidence>
<evidence type="ECO:0000313" key="3">
    <source>
        <dbReference type="Proteomes" id="UP001148838"/>
    </source>
</evidence>
<protein>
    <submittedName>
        <fullName evidence="2">Uncharacterized protein</fullName>
    </submittedName>
</protein>
<organism evidence="2 3">
    <name type="scientific">Periplaneta americana</name>
    <name type="common">American cockroach</name>
    <name type="synonym">Blatta americana</name>
    <dbReference type="NCBI Taxonomy" id="6978"/>
    <lineage>
        <taxon>Eukaryota</taxon>
        <taxon>Metazoa</taxon>
        <taxon>Ecdysozoa</taxon>
        <taxon>Arthropoda</taxon>
        <taxon>Hexapoda</taxon>
        <taxon>Insecta</taxon>
        <taxon>Pterygota</taxon>
        <taxon>Neoptera</taxon>
        <taxon>Polyneoptera</taxon>
        <taxon>Dictyoptera</taxon>
        <taxon>Blattodea</taxon>
        <taxon>Blattoidea</taxon>
        <taxon>Blattidae</taxon>
        <taxon>Blattinae</taxon>
        <taxon>Periplaneta</taxon>
    </lineage>
</organism>
<dbReference type="Gene3D" id="3.30.420.10">
    <property type="entry name" value="Ribonuclease H-like superfamily/Ribonuclease H"/>
    <property type="match status" value="1"/>
</dbReference>
<comment type="caution">
    <text evidence="2">The sequence shown here is derived from an EMBL/GenBank/DDBJ whole genome shotgun (WGS) entry which is preliminary data.</text>
</comment>
<feature type="region of interest" description="Disordered" evidence="1">
    <location>
        <begin position="1"/>
        <end position="20"/>
    </location>
</feature>
<keyword evidence="3" id="KW-1185">Reference proteome</keyword>
<accession>A0ABQ8T3S2</accession>
<name>A0ABQ8T3S2_PERAM</name>
<dbReference type="EMBL" id="JAJSOF020000015">
    <property type="protein sequence ID" value="KAJ4441146.1"/>
    <property type="molecule type" value="Genomic_DNA"/>
</dbReference>